<accession>A0A839N9S0</accession>
<keyword evidence="4" id="KW-0238">DNA-binding</keyword>
<comment type="caution">
    <text evidence="4">The sequence shown here is derived from an EMBL/GenBank/DDBJ whole genome shotgun (WGS) entry which is preliminary data.</text>
</comment>
<dbReference type="Gene3D" id="3.40.50.2300">
    <property type="match status" value="1"/>
</dbReference>
<dbReference type="EMBL" id="JACHVQ010000001">
    <property type="protein sequence ID" value="MBB2892396.1"/>
    <property type="molecule type" value="Genomic_DNA"/>
</dbReference>
<dbReference type="PANTHER" id="PTHR37299">
    <property type="entry name" value="TRANSCRIPTIONAL REGULATOR-RELATED"/>
    <property type="match status" value="1"/>
</dbReference>
<dbReference type="SUPFAM" id="SSF52172">
    <property type="entry name" value="CheY-like"/>
    <property type="match status" value="1"/>
</dbReference>
<dbReference type="SMART" id="SM00850">
    <property type="entry name" value="LytTR"/>
    <property type="match status" value="1"/>
</dbReference>
<dbReference type="SMART" id="SM00448">
    <property type="entry name" value="REC"/>
    <property type="match status" value="1"/>
</dbReference>
<gene>
    <name evidence="4" type="ORF">FHU39_002380</name>
</gene>
<sequence>MPDHLRVLVVDDEPPARGELAYMIEQLEPVASVEAVGSGVEALRALESTLFDAVFLDIAMPGLSGLDLARVLARFERPPAVVFVTAHDAHAVEAFELDVVDYLLKPVREARVQEAVRRVLAHDAPVTPKPADPTIPVELGGVTRFVRRSDVHFVEAHGDYVRLHTDGAAHLVRLSLGNLERDWADAGFLRIHRSYLVSTRHITELRQHDQRCIVVIDGHELEVSRRRARELKDVLLRGASGGGP</sequence>
<evidence type="ECO:0000259" key="3">
    <source>
        <dbReference type="PROSITE" id="PS50930"/>
    </source>
</evidence>
<dbReference type="InterPro" id="IPR007492">
    <property type="entry name" value="LytTR_DNA-bd_dom"/>
</dbReference>
<evidence type="ECO:0000256" key="1">
    <source>
        <dbReference type="PROSITE-ProRule" id="PRU00169"/>
    </source>
</evidence>
<dbReference type="Gene3D" id="2.40.50.1020">
    <property type="entry name" value="LytTr DNA-binding domain"/>
    <property type="match status" value="1"/>
</dbReference>
<dbReference type="Pfam" id="PF04397">
    <property type="entry name" value="LytTR"/>
    <property type="match status" value="1"/>
</dbReference>
<dbReference type="PROSITE" id="PS50930">
    <property type="entry name" value="HTH_LYTTR"/>
    <property type="match status" value="1"/>
</dbReference>
<dbReference type="GO" id="GO:0003677">
    <property type="term" value="F:DNA binding"/>
    <property type="evidence" value="ECO:0007669"/>
    <property type="project" value="UniProtKB-KW"/>
</dbReference>
<evidence type="ECO:0000259" key="2">
    <source>
        <dbReference type="PROSITE" id="PS50110"/>
    </source>
</evidence>
<keyword evidence="5" id="KW-1185">Reference proteome</keyword>
<organism evidence="4 5">
    <name type="scientific">Flexivirga oryzae</name>
    <dbReference type="NCBI Taxonomy" id="1794944"/>
    <lineage>
        <taxon>Bacteria</taxon>
        <taxon>Bacillati</taxon>
        <taxon>Actinomycetota</taxon>
        <taxon>Actinomycetes</taxon>
        <taxon>Micrococcales</taxon>
        <taxon>Dermacoccaceae</taxon>
        <taxon>Flexivirga</taxon>
    </lineage>
</organism>
<dbReference type="Pfam" id="PF00072">
    <property type="entry name" value="Response_reg"/>
    <property type="match status" value="1"/>
</dbReference>
<keyword evidence="1" id="KW-0597">Phosphoprotein</keyword>
<evidence type="ECO:0000313" key="4">
    <source>
        <dbReference type="EMBL" id="MBB2892396.1"/>
    </source>
</evidence>
<dbReference type="InterPro" id="IPR011006">
    <property type="entry name" value="CheY-like_superfamily"/>
</dbReference>
<dbReference type="Proteomes" id="UP000559182">
    <property type="component" value="Unassembled WGS sequence"/>
</dbReference>
<reference evidence="4 5" key="1">
    <citation type="submission" date="2020-08" db="EMBL/GenBank/DDBJ databases">
        <title>Sequencing the genomes of 1000 actinobacteria strains.</title>
        <authorList>
            <person name="Klenk H.-P."/>
        </authorList>
    </citation>
    <scope>NUCLEOTIDE SEQUENCE [LARGE SCALE GENOMIC DNA]</scope>
    <source>
        <strain evidence="4 5">DSM 105369</strain>
    </source>
</reference>
<name>A0A839N9S0_9MICO</name>
<dbReference type="InterPro" id="IPR001789">
    <property type="entry name" value="Sig_transdc_resp-reg_receiver"/>
</dbReference>
<dbReference type="PROSITE" id="PS50110">
    <property type="entry name" value="RESPONSE_REGULATORY"/>
    <property type="match status" value="1"/>
</dbReference>
<evidence type="ECO:0000313" key="5">
    <source>
        <dbReference type="Proteomes" id="UP000559182"/>
    </source>
</evidence>
<dbReference type="PANTHER" id="PTHR37299:SF1">
    <property type="entry name" value="STAGE 0 SPORULATION PROTEIN A HOMOLOG"/>
    <property type="match status" value="1"/>
</dbReference>
<feature type="modified residue" description="4-aspartylphosphate" evidence="1">
    <location>
        <position position="57"/>
    </location>
</feature>
<feature type="domain" description="Response regulatory" evidence="2">
    <location>
        <begin position="6"/>
        <end position="120"/>
    </location>
</feature>
<dbReference type="GO" id="GO:0000156">
    <property type="term" value="F:phosphorelay response regulator activity"/>
    <property type="evidence" value="ECO:0007669"/>
    <property type="project" value="InterPro"/>
</dbReference>
<dbReference type="AlphaFoldDB" id="A0A839N9S0"/>
<proteinExistence type="predicted"/>
<dbReference type="RefSeq" id="WP_221185243.1">
    <property type="nucleotide sequence ID" value="NZ_JACHVQ010000001.1"/>
</dbReference>
<feature type="domain" description="HTH LytTR-type" evidence="3">
    <location>
        <begin position="135"/>
        <end position="237"/>
    </location>
</feature>
<protein>
    <submittedName>
        <fullName evidence="4">DNA-binding LytR/AlgR family response regulator</fullName>
    </submittedName>
</protein>
<dbReference type="InterPro" id="IPR046947">
    <property type="entry name" value="LytR-like"/>
</dbReference>